<organism evidence="2 3">
    <name type="scientific">Penicillium cataractarum</name>
    <dbReference type="NCBI Taxonomy" id="2100454"/>
    <lineage>
        <taxon>Eukaryota</taxon>
        <taxon>Fungi</taxon>
        <taxon>Dikarya</taxon>
        <taxon>Ascomycota</taxon>
        <taxon>Pezizomycotina</taxon>
        <taxon>Eurotiomycetes</taxon>
        <taxon>Eurotiomycetidae</taxon>
        <taxon>Eurotiales</taxon>
        <taxon>Aspergillaceae</taxon>
        <taxon>Penicillium</taxon>
    </lineage>
</organism>
<feature type="compositionally biased region" description="Basic and acidic residues" evidence="1">
    <location>
        <begin position="238"/>
        <end position="247"/>
    </location>
</feature>
<feature type="region of interest" description="Disordered" evidence="1">
    <location>
        <begin position="238"/>
        <end position="263"/>
    </location>
</feature>
<evidence type="ECO:0000313" key="2">
    <source>
        <dbReference type="EMBL" id="KAJ5380072.1"/>
    </source>
</evidence>
<protein>
    <submittedName>
        <fullName evidence="2">Uncharacterized protein</fullName>
    </submittedName>
</protein>
<dbReference type="GeneID" id="81434608"/>
<accession>A0A9W9SKU6</accession>
<keyword evidence="3" id="KW-1185">Reference proteome</keyword>
<name>A0A9W9SKU6_9EURO</name>
<dbReference type="Proteomes" id="UP001147782">
    <property type="component" value="Unassembled WGS sequence"/>
</dbReference>
<dbReference type="AlphaFoldDB" id="A0A9W9SKU6"/>
<feature type="compositionally biased region" description="Basic residues" evidence="1">
    <location>
        <begin position="374"/>
        <end position="383"/>
    </location>
</feature>
<dbReference type="EMBL" id="JAPZBS010000002">
    <property type="protein sequence ID" value="KAJ5380072.1"/>
    <property type="molecule type" value="Genomic_DNA"/>
</dbReference>
<proteinExistence type="predicted"/>
<dbReference type="RefSeq" id="XP_056557643.1">
    <property type="nucleotide sequence ID" value="XM_056695431.1"/>
</dbReference>
<evidence type="ECO:0000313" key="3">
    <source>
        <dbReference type="Proteomes" id="UP001147782"/>
    </source>
</evidence>
<sequence>MSVHHDEAMAPLGDFPHRTPKPLPFELVQHTGIFFEEHLCSCFILDPLFPSHRVSRNPTPANPPADTRALDLLFNTLASGTYASNTVLTPLPQHLAIAATFLVHPSTTTRAQTSNEKDAPDVALRLLRLFCAQVNPIEAKLKIAFSFTRSKLSRSGRRYHEEHDPTSELRHDETKPLNLALGTTESLWSRAEDFWHAVGWAFNCSVLYPERWDRWQIWLQFMCEVLLDDWSQREKEYIAKQEQRGEDPLNSLPGKSRGTSPTEDDLNILRQSLIFQYIAAGARNLNTRRIIKSIFADGSTASVNQFREVFEKELAISKPKKHASKPMKRDREVNIDREQYGDYLDADSDDDSVSGPSKSQSRASTPLEDAPNTRRSKRTRRGTRNASDPTGAEPAREASDAGQGHLTQHGGGVSQMGGLDSLGLRKKLLGILSRVSDQLPRDFIELDGLYQLFVDQIRHQPLPIFQAFVNPLVLPELDDEAQTTLCEFLLFNMIQSGARTSQEDRLTATKLEQCFLPYTTATASVADNAKFSIILESLVTLLAGRGWIKQTPSLTEAVDTGIERRVRRAQEESHRGHASRSKEALEWCWLLESGERLRFLIDLLPTE</sequence>
<reference evidence="2" key="1">
    <citation type="submission" date="2022-11" db="EMBL/GenBank/DDBJ databases">
        <authorList>
            <person name="Petersen C."/>
        </authorList>
    </citation>
    <scope>NUCLEOTIDE SEQUENCE</scope>
    <source>
        <strain evidence="2">IBT 29864</strain>
    </source>
</reference>
<comment type="caution">
    <text evidence="2">The sequence shown here is derived from an EMBL/GenBank/DDBJ whole genome shotgun (WGS) entry which is preliminary data.</text>
</comment>
<feature type="region of interest" description="Disordered" evidence="1">
    <location>
        <begin position="342"/>
        <end position="414"/>
    </location>
</feature>
<gene>
    <name evidence="2" type="ORF">N7496_002500</name>
</gene>
<reference evidence="2" key="2">
    <citation type="journal article" date="2023" name="IMA Fungus">
        <title>Comparative genomic study of the Penicillium genus elucidates a diverse pangenome and 15 lateral gene transfer events.</title>
        <authorList>
            <person name="Petersen C."/>
            <person name="Sorensen T."/>
            <person name="Nielsen M.R."/>
            <person name="Sondergaard T.E."/>
            <person name="Sorensen J.L."/>
            <person name="Fitzpatrick D.A."/>
            <person name="Frisvad J.C."/>
            <person name="Nielsen K.L."/>
        </authorList>
    </citation>
    <scope>NUCLEOTIDE SEQUENCE</scope>
    <source>
        <strain evidence="2">IBT 29864</strain>
    </source>
</reference>
<dbReference type="OrthoDB" id="5411773at2759"/>
<evidence type="ECO:0000256" key="1">
    <source>
        <dbReference type="SAM" id="MobiDB-lite"/>
    </source>
</evidence>